<feature type="compositionally biased region" description="Polar residues" evidence="1">
    <location>
        <begin position="1"/>
        <end position="12"/>
    </location>
</feature>
<dbReference type="PANTHER" id="PTHR14618:SF0">
    <property type="entry name" value="HOMEOBOX-CONTAINING PROTEIN 1"/>
    <property type="match status" value="1"/>
</dbReference>
<evidence type="ECO:0000313" key="2">
    <source>
        <dbReference type="EMBL" id="CAH1270890.1"/>
    </source>
</evidence>
<keyword evidence="3" id="KW-1185">Reference proteome</keyword>
<feature type="region of interest" description="Disordered" evidence="1">
    <location>
        <begin position="1"/>
        <end position="29"/>
    </location>
</feature>
<name>A0A8K0EY89_BRALA</name>
<dbReference type="GO" id="GO:0005634">
    <property type="term" value="C:nucleus"/>
    <property type="evidence" value="ECO:0007669"/>
    <property type="project" value="TreeGrafter"/>
</dbReference>
<dbReference type="EMBL" id="OV696693">
    <property type="protein sequence ID" value="CAH1270890.1"/>
    <property type="molecule type" value="Genomic_DNA"/>
</dbReference>
<gene>
    <name evidence="2" type="primary">Hypp4493</name>
    <name evidence="2" type="ORF">BLAG_LOCUS23054</name>
</gene>
<evidence type="ECO:0000256" key="1">
    <source>
        <dbReference type="SAM" id="MobiDB-lite"/>
    </source>
</evidence>
<dbReference type="Proteomes" id="UP000838412">
    <property type="component" value="Chromosome 8"/>
</dbReference>
<dbReference type="InterPro" id="IPR009057">
    <property type="entry name" value="Homeodomain-like_sf"/>
</dbReference>
<dbReference type="SUPFAM" id="SSF46689">
    <property type="entry name" value="Homeodomain-like"/>
    <property type="match status" value="1"/>
</dbReference>
<dbReference type="GO" id="GO:0003691">
    <property type="term" value="F:double-stranded telomeric DNA binding"/>
    <property type="evidence" value="ECO:0007669"/>
    <property type="project" value="InterPro"/>
</dbReference>
<evidence type="ECO:0000313" key="3">
    <source>
        <dbReference type="Proteomes" id="UP000838412"/>
    </source>
</evidence>
<protein>
    <submittedName>
        <fullName evidence="2">Hypp4493 protein</fullName>
    </submittedName>
</protein>
<dbReference type="PANTHER" id="PTHR14618">
    <property type="entry name" value="HOMEODOX-CONTAINING PROTEIN 1 HMBOX1"/>
    <property type="match status" value="1"/>
</dbReference>
<dbReference type="InterPro" id="IPR040363">
    <property type="entry name" value="HMBOX1"/>
</dbReference>
<proteinExistence type="predicted"/>
<dbReference type="Gene3D" id="1.10.10.60">
    <property type="entry name" value="Homeodomain-like"/>
    <property type="match status" value="1"/>
</dbReference>
<dbReference type="AlphaFoldDB" id="A0A8K0EY89"/>
<sequence>MSDGDSNQQSSLKRPLHMTLKIPAHSRDRKQGRVLIRWPSAVVMLLESYFREDTTPNEDQREEITRVCNDELQKSVTSGSKLPCPSIDC</sequence>
<reference evidence="2" key="1">
    <citation type="submission" date="2022-01" db="EMBL/GenBank/DDBJ databases">
        <authorList>
            <person name="Braso-Vives M."/>
        </authorList>
    </citation>
    <scope>NUCLEOTIDE SEQUENCE</scope>
</reference>
<organism evidence="2 3">
    <name type="scientific">Branchiostoma lanceolatum</name>
    <name type="common">Common lancelet</name>
    <name type="synonym">Amphioxus lanceolatum</name>
    <dbReference type="NCBI Taxonomy" id="7740"/>
    <lineage>
        <taxon>Eukaryota</taxon>
        <taxon>Metazoa</taxon>
        <taxon>Chordata</taxon>
        <taxon>Cephalochordata</taxon>
        <taxon>Leptocardii</taxon>
        <taxon>Amphioxiformes</taxon>
        <taxon>Branchiostomatidae</taxon>
        <taxon>Branchiostoma</taxon>
    </lineage>
</organism>
<accession>A0A8K0EY89</accession>